<evidence type="ECO:0000313" key="2">
    <source>
        <dbReference type="Proteomes" id="UP000240987"/>
    </source>
</evidence>
<dbReference type="OrthoDB" id="9865853at2"/>
<keyword evidence="2" id="KW-1185">Reference proteome</keyword>
<dbReference type="RefSeq" id="WP_011218256.1">
    <property type="nucleotide sequence ID" value="NZ_JAKJUA010000024.1"/>
</dbReference>
<protein>
    <submittedName>
        <fullName evidence="1">Uncharacterized protein</fullName>
    </submittedName>
</protein>
<name>A0A2T3JKM5_9GAMM</name>
<reference evidence="1 2" key="1">
    <citation type="submission" date="2018-01" db="EMBL/GenBank/DDBJ databases">
        <title>Whole genome sequencing of Histamine producing bacteria.</title>
        <authorList>
            <person name="Butler K."/>
        </authorList>
    </citation>
    <scope>NUCLEOTIDE SEQUENCE [LARGE SCALE GENOMIC DNA]</scope>
    <source>
        <strain evidence="1 2">JCM 12947</strain>
    </source>
</reference>
<organism evidence="1 2">
    <name type="scientific">Photobacterium frigidiphilum</name>
    <dbReference type="NCBI Taxonomy" id="264736"/>
    <lineage>
        <taxon>Bacteria</taxon>
        <taxon>Pseudomonadati</taxon>
        <taxon>Pseudomonadota</taxon>
        <taxon>Gammaproteobacteria</taxon>
        <taxon>Vibrionales</taxon>
        <taxon>Vibrionaceae</taxon>
        <taxon>Photobacterium</taxon>
    </lineage>
</organism>
<dbReference type="AlphaFoldDB" id="A0A2T3JKM5"/>
<gene>
    <name evidence="1" type="ORF">C9J12_08675</name>
</gene>
<dbReference type="Proteomes" id="UP000240987">
    <property type="component" value="Unassembled WGS sequence"/>
</dbReference>
<proteinExistence type="predicted"/>
<dbReference type="EMBL" id="PYMJ01000006">
    <property type="protein sequence ID" value="PSU49549.1"/>
    <property type="molecule type" value="Genomic_DNA"/>
</dbReference>
<comment type="caution">
    <text evidence="1">The sequence shown here is derived from an EMBL/GenBank/DDBJ whole genome shotgun (WGS) entry which is preliminary data.</text>
</comment>
<accession>A0A2T3JKM5</accession>
<sequence>MTKKANFKKNGIYWELYESPDEIVKFLDSDSEFAQTAMKISLTHAYLRVNDVAELDRDAFDILDNKKKFLLLKEMNQEQTDELSRFVMGHFYHYIS</sequence>
<evidence type="ECO:0000313" key="1">
    <source>
        <dbReference type="EMBL" id="PSU49549.1"/>
    </source>
</evidence>